<dbReference type="PROSITE" id="PS50157">
    <property type="entry name" value="ZINC_FINGER_C2H2_2"/>
    <property type="match status" value="2"/>
</dbReference>
<feature type="region of interest" description="Disordered" evidence="7">
    <location>
        <begin position="27"/>
        <end position="54"/>
    </location>
</feature>
<feature type="region of interest" description="Disordered" evidence="7">
    <location>
        <begin position="131"/>
        <end position="197"/>
    </location>
</feature>
<dbReference type="OrthoDB" id="40579at2759"/>
<keyword evidence="4" id="KW-0804">Transcription</keyword>
<dbReference type="AlphaFoldDB" id="A0A136J1Q9"/>
<proteinExistence type="predicted"/>
<evidence type="ECO:0000256" key="1">
    <source>
        <dbReference type="ARBA" id="ARBA00022723"/>
    </source>
</evidence>
<organism evidence="9 10">
    <name type="scientific">Microdochium bolleyi</name>
    <dbReference type="NCBI Taxonomy" id="196109"/>
    <lineage>
        <taxon>Eukaryota</taxon>
        <taxon>Fungi</taxon>
        <taxon>Dikarya</taxon>
        <taxon>Ascomycota</taxon>
        <taxon>Pezizomycotina</taxon>
        <taxon>Sordariomycetes</taxon>
        <taxon>Xylariomycetidae</taxon>
        <taxon>Xylariales</taxon>
        <taxon>Microdochiaceae</taxon>
        <taxon>Microdochium</taxon>
    </lineage>
</organism>
<gene>
    <name evidence="9" type="ORF">Micbo1qcDRAFT_195936</name>
</gene>
<keyword evidence="10" id="KW-1185">Reference proteome</keyword>
<evidence type="ECO:0000313" key="9">
    <source>
        <dbReference type="EMBL" id="KXJ91148.1"/>
    </source>
</evidence>
<dbReference type="InterPro" id="IPR036236">
    <property type="entry name" value="Znf_C2H2_sf"/>
</dbReference>
<dbReference type="SUPFAM" id="SSF57667">
    <property type="entry name" value="beta-beta-alpha zinc fingers"/>
    <property type="match status" value="1"/>
</dbReference>
<evidence type="ECO:0000256" key="5">
    <source>
        <dbReference type="ARBA" id="ARBA00023242"/>
    </source>
</evidence>
<evidence type="ECO:0000313" key="10">
    <source>
        <dbReference type="Proteomes" id="UP000070501"/>
    </source>
</evidence>
<evidence type="ECO:0000256" key="6">
    <source>
        <dbReference type="PROSITE-ProRule" id="PRU00042"/>
    </source>
</evidence>
<keyword evidence="5" id="KW-0539">Nucleus</keyword>
<evidence type="ECO:0000256" key="4">
    <source>
        <dbReference type="ARBA" id="ARBA00023163"/>
    </source>
</evidence>
<sequence length="443" mass="49033">MDVRVGAATRSLHNLLHPALLLRPPQTSSDLPDLPGPHQASLAPPTRSRARPAPPVPAPVPLVALRPCICFLCMLCKKNHDGFHCIKCGREFKRKEHLERHLTTHTGIKAFVCPLCFISFGRKDLLARHHSNYHEPPDPMETPSRGVPALGGQQDIASRAEAAAQNTEQGHSTATPSTAMSSVDETTLPNREDNSAEVPLFDTDALTMAIASSLPQPDNTGFTSSPRGMPQLSLDTGSPAGMVDMLSTPIHGSQDWDQFTSENFLEQDHNQYTEMDWPDSGAGHAFNPGSAQPSMQAMFYPAMLPEMAQELQGAKQVQRPCHQQPGFQPMYHEQSNYQQIHQRQDKSLDPRLCTQQFYPVQTHFTQHVPQQFSQHIPQQFQPPLQSQAHQYLMLHPPPSQQVFLVAKNAIAQNPEPISTEEQAMDLSFFDPAMFAQGGSSSRS</sequence>
<keyword evidence="3" id="KW-0805">Transcription regulation</keyword>
<feature type="compositionally biased region" description="Polar residues" evidence="7">
    <location>
        <begin position="213"/>
        <end position="226"/>
    </location>
</feature>
<evidence type="ECO:0000256" key="2">
    <source>
        <dbReference type="ARBA" id="ARBA00022833"/>
    </source>
</evidence>
<accession>A0A136J1Q9</accession>
<dbReference type="InterPro" id="IPR013087">
    <property type="entry name" value="Znf_C2H2_type"/>
</dbReference>
<feature type="domain" description="C2H2-type" evidence="8">
    <location>
        <begin position="111"/>
        <end position="139"/>
    </location>
</feature>
<dbReference type="GO" id="GO:0008270">
    <property type="term" value="F:zinc ion binding"/>
    <property type="evidence" value="ECO:0007669"/>
    <property type="project" value="UniProtKB-KW"/>
</dbReference>
<dbReference type="PROSITE" id="PS00028">
    <property type="entry name" value="ZINC_FINGER_C2H2_1"/>
    <property type="match status" value="2"/>
</dbReference>
<keyword evidence="1" id="KW-0479">Metal-binding</keyword>
<dbReference type="Gene3D" id="3.30.160.60">
    <property type="entry name" value="Classic Zinc Finger"/>
    <property type="match status" value="2"/>
</dbReference>
<dbReference type="STRING" id="196109.A0A136J1Q9"/>
<dbReference type="InParanoid" id="A0A136J1Q9"/>
<dbReference type="PANTHER" id="PTHR47660">
    <property type="entry name" value="TRANSCRIPTION FACTOR WITH C2H2 AND ZN(2)-CYS(6) DNA BINDING DOMAIN (EUROFUNG)-RELATED-RELATED"/>
    <property type="match status" value="1"/>
</dbReference>
<evidence type="ECO:0000256" key="7">
    <source>
        <dbReference type="SAM" id="MobiDB-lite"/>
    </source>
</evidence>
<name>A0A136J1Q9_9PEZI</name>
<keyword evidence="2" id="KW-0862">Zinc</keyword>
<evidence type="ECO:0000259" key="8">
    <source>
        <dbReference type="PROSITE" id="PS50157"/>
    </source>
</evidence>
<feature type="domain" description="C2H2-type" evidence="8">
    <location>
        <begin position="83"/>
        <end position="110"/>
    </location>
</feature>
<reference evidence="10" key="1">
    <citation type="submission" date="2016-02" db="EMBL/GenBank/DDBJ databases">
        <title>Draft genome sequence of Microdochium bolleyi, a fungal endophyte of beachgrass.</title>
        <authorList>
            <consortium name="DOE Joint Genome Institute"/>
            <person name="David A.S."/>
            <person name="May G."/>
            <person name="Haridas S."/>
            <person name="Lim J."/>
            <person name="Wang M."/>
            <person name="Labutti K."/>
            <person name="Lipzen A."/>
            <person name="Barry K."/>
            <person name="Grigoriev I.V."/>
        </authorList>
    </citation>
    <scope>NUCLEOTIDE SEQUENCE [LARGE SCALE GENOMIC DNA]</scope>
    <source>
        <strain evidence="10">J235TASD1</strain>
    </source>
</reference>
<feature type="compositionally biased region" description="Polar residues" evidence="7">
    <location>
        <begin position="164"/>
        <end position="189"/>
    </location>
</feature>
<dbReference type="EMBL" id="KQ964251">
    <property type="protein sequence ID" value="KXJ91148.1"/>
    <property type="molecule type" value="Genomic_DNA"/>
</dbReference>
<evidence type="ECO:0000256" key="3">
    <source>
        <dbReference type="ARBA" id="ARBA00023015"/>
    </source>
</evidence>
<protein>
    <recommendedName>
        <fullName evidence="8">C2H2-type domain-containing protein</fullName>
    </recommendedName>
</protein>
<dbReference type="SMART" id="SM00355">
    <property type="entry name" value="ZnF_C2H2"/>
    <property type="match status" value="2"/>
</dbReference>
<dbReference type="Proteomes" id="UP000070501">
    <property type="component" value="Unassembled WGS sequence"/>
</dbReference>
<feature type="region of interest" description="Disordered" evidence="7">
    <location>
        <begin position="213"/>
        <end position="240"/>
    </location>
</feature>
<keyword evidence="6" id="KW-0863">Zinc-finger</keyword>